<name>A0A8J7GC24_9ACTN</name>
<sequence>MKSTVGRGFDTATATVATLGLTASPAQAAFDTAYCRVHFTSCRSGDITSHSSQHWIRYWMGSGSLCGADWRIVDGDNGAVVASGSVPQNATAAGTIYGLHGRYHMTIVNGCTGADGWLRNYT</sequence>
<protein>
    <submittedName>
        <fullName evidence="2">Uncharacterized protein</fullName>
    </submittedName>
</protein>
<feature type="chain" id="PRO_5035151405" evidence="1">
    <location>
        <begin position="29"/>
        <end position="122"/>
    </location>
</feature>
<dbReference type="Proteomes" id="UP000622552">
    <property type="component" value="Unassembled WGS sequence"/>
</dbReference>
<dbReference type="AlphaFoldDB" id="A0A8J7GC24"/>
<evidence type="ECO:0000313" key="3">
    <source>
        <dbReference type="Proteomes" id="UP000622552"/>
    </source>
</evidence>
<evidence type="ECO:0000256" key="1">
    <source>
        <dbReference type="SAM" id="SignalP"/>
    </source>
</evidence>
<reference evidence="2" key="1">
    <citation type="submission" date="2020-11" db="EMBL/GenBank/DDBJ databases">
        <title>Sequencing the genomes of 1000 actinobacteria strains.</title>
        <authorList>
            <person name="Klenk H.-P."/>
        </authorList>
    </citation>
    <scope>NUCLEOTIDE SEQUENCE</scope>
    <source>
        <strain evidence="2">DSM 45356</strain>
    </source>
</reference>
<accession>A0A8J7GC24</accession>
<gene>
    <name evidence="2" type="ORF">IW245_001983</name>
</gene>
<dbReference type="RefSeq" id="WP_197002852.1">
    <property type="nucleotide sequence ID" value="NZ_BONS01000002.1"/>
</dbReference>
<organism evidence="2 3">
    <name type="scientific">Longispora fulva</name>
    <dbReference type="NCBI Taxonomy" id="619741"/>
    <lineage>
        <taxon>Bacteria</taxon>
        <taxon>Bacillati</taxon>
        <taxon>Actinomycetota</taxon>
        <taxon>Actinomycetes</taxon>
        <taxon>Micromonosporales</taxon>
        <taxon>Micromonosporaceae</taxon>
        <taxon>Longispora</taxon>
    </lineage>
</organism>
<proteinExistence type="predicted"/>
<feature type="signal peptide" evidence="1">
    <location>
        <begin position="1"/>
        <end position="28"/>
    </location>
</feature>
<keyword evidence="3" id="KW-1185">Reference proteome</keyword>
<comment type="caution">
    <text evidence="2">The sequence shown here is derived from an EMBL/GenBank/DDBJ whole genome shotgun (WGS) entry which is preliminary data.</text>
</comment>
<keyword evidence="1" id="KW-0732">Signal</keyword>
<evidence type="ECO:0000313" key="2">
    <source>
        <dbReference type="EMBL" id="MBG6135789.1"/>
    </source>
</evidence>
<dbReference type="EMBL" id="JADOUF010000001">
    <property type="protein sequence ID" value="MBG6135789.1"/>
    <property type="molecule type" value="Genomic_DNA"/>
</dbReference>